<organism evidence="5 6">
    <name type="scientific">Rhizobium viscosum</name>
    <name type="common">Arthrobacter viscosus</name>
    <dbReference type="NCBI Taxonomy" id="1673"/>
    <lineage>
        <taxon>Bacteria</taxon>
        <taxon>Pseudomonadati</taxon>
        <taxon>Pseudomonadota</taxon>
        <taxon>Alphaproteobacteria</taxon>
        <taxon>Hyphomicrobiales</taxon>
        <taxon>Rhizobiaceae</taxon>
        <taxon>Rhizobium/Agrobacterium group</taxon>
        <taxon>Rhizobium</taxon>
    </lineage>
</organism>
<sequence length="352" mass="38190">MRKPVFSAGNWWKVECRRTMLSAFAAAVLFAVPAAAQEKVARDMPAQTPASHEQVEKLLSRWQEHFKGAVSLRDRRTAFRVFMESLPEPTRIQIRHVDADGVDAELIWPARLHHPIGRRVILFIHGGGFYGGSIRSHSLLAGSLAKAASSDVLLIDYRLAPEYGYPAQVNDALTAYRYLLDSGYSNGNIVVMGDGAGGNLALEAVLRQMRSRQPLPAAVVALSPITDLSASGASVTANAANDRVLDKDALDTLRKAYLGNNSPTDPDISPLYANLAGFPPLLLQVGSGELLLDDTLRLADKAQKAGVDVTAEVWPGMPHHWQLFPSVLDDADKAGQRIAEFAITHFADPPAQ</sequence>
<evidence type="ECO:0000313" key="5">
    <source>
        <dbReference type="EMBL" id="MBE1503138.1"/>
    </source>
</evidence>
<dbReference type="EMBL" id="JADBEC010000001">
    <property type="protein sequence ID" value="MBE1503138.1"/>
    <property type="molecule type" value="Genomic_DNA"/>
</dbReference>
<dbReference type="InterPro" id="IPR050300">
    <property type="entry name" value="GDXG_lipolytic_enzyme"/>
</dbReference>
<evidence type="ECO:0000256" key="1">
    <source>
        <dbReference type="ARBA" id="ARBA00010515"/>
    </source>
</evidence>
<proteinExistence type="inferred from homology"/>
<evidence type="ECO:0000313" key="6">
    <source>
        <dbReference type="Proteomes" id="UP000620262"/>
    </source>
</evidence>
<dbReference type="PANTHER" id="PTHR48081:SF30">
    <property type="entry name" value="ACETYL-HYDROLASE LIPR-RELATED"/>
    <property type="match status" value="1"/>
</dbReference>
<comment type="caution">
    <text evidence="5">The sequence shown here is derived from an EMBL/GenBank/DDBJ whole genome shotgun (WGS) entry which is preliminary data.</text>
</comment>
<protein>
    <submittedName>
        <fullName evidence="5">Acetyl esterase/lipase</fullName>
    </submittedName>
</protein>
<dbReference type="InterPro" id="IPR002168">
    <property type="entry name" value="Lipase_GDXG_HIS_AS"/>
</dbReference>
<dbReference type="PROSITE" id="PS01173">
    <property type="entry name" value="LIPASE_GDXG_HIS"/>
    <property type="match status" value="1"/>
</dbReference>
<dbReference type="PANTHER" id="PTHR48081">
    <property type="entry name" value="AB HYDROLASE SUPERFAMILY PROTEIN C4A8.06C"/>
    <property type="match status" value="1"/>
</dbReference>
<gene>
    <name evidence="5" type="ORF">H4W29_000319</name>
</gene>
<evidence type="ECO:0000256" key="3">
    <source>
        <dbReference type="SAM" id="SignalP"/>
    </source>
</evidence>
<keyword evidence="2" id="KW-0378">Hydrolase</keyword>
<evidence type="ECO:0000259" key="4">
    <source>
        <dbReference type="Pfam" id="PF07859"/>
    </source>
</evidence>
<dbReference type="InterPro" id="IPR013094">
    <property type="entry name" value="AB_hydrolase_3"/>
</dbReference>
<feature type="chain" id="PRO_5046736818" evidence="3">
    <location>
        <begin position="37"/>
        <end position="352"/>
    </location>
</feature>
<keyword evidence="3" id="KW-0732">Signal</keyword>
<comment type="similarity">
    <text evidence="1">Belongs to the 'GDXG' lipolytic enzyme family.</text>
</comment>
<evidence type="ECO:0000256" key="2">
    <source>
        <dbReference type="ARBA" id="ARBA00022801"/>
    </source>
</evidence>
<name>A0ABR9IIY4_RHIVS</name>
<dbReference type="Pfam" id="PF07859">
    <property type="entry name" value="Abhydrolase_3"/>
    <property type="match status" value="1"/>
</dbReference>
<feature type="signal peptide" evidence="3">
    <location>
        <begin position="1"/>
        <end position="36"/>
    </location>
</feature>
<accession>A0ABR9IIY4</accession>
<feature type="domain" description="Alpha/beta hydrolase fold-3" evidence="4">
    <location>
        <begin position="121"/>
        <end position="322"/>
    </location>
</feature>
<dbReference type="SUPFAM" id="SSF53474">
    <property type="entry name" value="alpha/beta-Hydrolases"/>
    <property type="match status" value="1"/>
</dbReference>
<dbReference type="Proteomes" id="UP000620262">
    <property type="component" value="Unassembled WGS sequence"/>
</dbReference>
<dbReference type="InterPro" id="IPR029058">
    <property type="entry name" value="AB_hydrolase_fold"/>
</dbReference>
<reference evidence="5 6" key="1">
    <citation type="submission" date="2020-10" db="EMBL/GenBank/DDBJ databases">
        <title>Sequencing the genomes of 1000 actinobacteria strains.</title>
        <authorList>
            <person name="Klenk H.-P."/>
        </authorList>
    </citation>
    <scope>NUCLEOTIDE SEQUENCE [LARGE SCALE GENOMIC DNA]</scope>
    <source>
        <strain evidence="5 6">DSM 7307</strain>
    </source>
</reference>
<keyword evidence="6" id="KW-1185">Reference proteome</keyword>
<dbReference type="Gene3D" id="3.40.50.1820">
    <property type="entry name" value="alpha/beta hydrolase"/>
    <property type="match status" value="1"/>
</dbReference>